<evidence type="ECO:0000256" key="1">
    <source>
        <dbReference type="SAM" id="MobiDB-lite"/>
    </source>
</evidence>
<name>A0A914NYI7_9BILA</name>
<dbReference type="WBParaSite" id="PDA_v2.g10523.t1">
    <property type="protein sequence ID" value="PDA_v2.g10523.t1"/>
    <property type="gene ID" value="PDA_v2.g10523"/>
</dbReference>
<protein>
    <submittedName>
        <fullName evidence="3">Uncharacterized protein</fullName>
    </submittedName>
</protein>
<keyword evidence="2" id="KW-1185">Reference proteome</keyword>
<sequence length="155" mass="17141">MVASIPSSVDVHDEDVVLKGVDTPSSDAADEHILIAKNVENVEQSYAIEKETSDIIVVQNIIDKNCDSVNKAVVENTLSESKNVPQQLKTAPKRHISTNDEPVAPKKTYVIDSRYYIKRSERINSDDEDDCGWGCSNPYGGIDEMGNYHEPGSPY</sequence>
<dbReference type="Proteomes" id="UP000887578">
    <property type="component" value="Unplaced"/>
</dbReference>
<proteinExistence type="predicted"/>
<organism evidence="2 3">
    <name type="scientific">Panagrolaimus davidi</name>
    <dbReference type="NCBI Taxonomy" id="227884"/>
    <lineage>
        <taxon>Eukaryota</taxon>
        <taxon>Metazoa</taxon>
        <taxon>Ecdysozoa</taxon>
        <taxon>Nematoda</taxon>
        <taxon>Chromadorea</taxon>
        <taxon>Rhabditida</taxon>
        <taxon>Tylenchina</taxon>
        <taxon>Panagrolaimomorpha</taxon>
        <taxon>Panagrolaimoidea</taxon>
        <taxon>Panagrolaimidae</taxon>
        <taxon>Panagrolaimus</taxon>
    </lineage>
</organism>
<reference evidence="3" key="1">
    <citation type="submission" date="2022-11" db="UniProtKB">
        <authorList>
            <consortium name="WormBaseParasite"/>
        </authorList>
    </citation>
    <scope>IDENTIFICATION</scope>
</reference>
<evidence type="ECO:0000313" key="3">
    <source>
        <dbReference type="WBParaSite" id="PDA_v2.g10523.t1"/>
    </source>
</evidence>
<evidence type="ECO:0000313" key="2">
    <source>
        <dbReference type="Proteomes" id="UP000887578"/>
    </source>
</evidence>
<accession>A0A914NYI7</accession>
<feature type="region of interest" description="Disordered" evidence="1">
    <location>
        <begin position="82"/>
        <end position="104"/>
    </location>
</feature>
<dbReference type="AlphaFoldDB" id="A0A914NYI7"/>